<feature type="domain" description="Xylose isomerase-like TIM barrel" evidence="1">
    <location>
        <begin position="56"/>
        <end position="284"/>
    </location>
</feature>
<dbReference type="Pfam" id="PF01261">
    <property type="entry name" value="AP_endonuc_2"/>
    <property type="match status" value="1"/>
</dbReference>
<dbReference type="InterPro" id="IPR050312">
    <property type="entry name" value="IolE/XylAMocC-like"/>
</dbReference>
<organism evidence="2 3">
    <name type="scientific">Rhodocytophaga rosea</name>
    <dbReference type="NCBI Taxonomy" id="2704465"/>
    <lineage>
        <taxon>Bacteria</taxon>
        <taxon>Pseudomonadati</taxon>
        <taxon>Bacteroidota</taxon>
        <taxon>Cytophagia</taxon>
        <taxon>Cytophagales</taxon>
        <taxon>Rhodocytophagaceae</taxon>
        <taxon>Rhodocytophaga</taxon>
    </lineage>
</organism>
<dbReference type="PANTHER" id="PTHR12110">
    <property type="entry name" value="HYDROXYPYRUVATE ISOMERASE"/>
    <property type="match status" value="1"/>
</dbReference>
<dbReference type="EMBL" id="CP048222">
    <property type="protein sequence ID" value="QHT66150.1"/>
    <property type="molecule type" value="Genomic_DNA"/>
</dbReference>
<evidence type="ECO:0000313" key="3">
    <source>
        <dbReference type="Proteomes" id="UP000480178"/>
    </source>
</evidence>
<dbReference type="RefSeq" id="WP_162442221.1">
    <property type="nucleotide sequence ID" value="NZ_CP048222.1"/>
</dbReference>
<dbReference type="Proteomes" id="UP000480178">
    <property type="component" value="Chromosome"/>
</dbReference>
<protein>
    <submittedName>
        <fullName evidence="2">Sugar phosphate isomerase/epimerase</fullName>
    </submittedName>
</protein>
<accession>A0A6C0GEQ5</accession>
<dbReference type="InterPro" id="IPR013022">
    <property type="entry name" value="Xyl_isomerase-like_TIM-brl"/>
</dbReference>
<proteinExistence type="predicted"/>
<evidence type="ECO:0000259" key="1">
    <source>
        <dbReference type="Pfam" id="PF01261"/>
    </source>
</evidence>
<dbReference type="InterPro" id="IPR006311">
    <property type="entry name" value="TAT_signal"/>
</dbReference>
<reference evidence="2 3" key="1">
    <citation type="submission" date="2020-01" db="EMBL/GenBank/DDBJ databases">
        <authorList>
            <person name="Kim M.K."/>
        </authorList>
    </citation>
    <scope>NUCLEOTIDE SEQUENCE [LARGE SCALE GENOMIC DNA]</scope>
    <source>
        <strain evidence="2 3">172606-1</strain>
    </source>
</reference>
<dbReference type="Gene3D" id="3.20.20.150">
    <property type="entry name" value="Divalent-metal-dependent TIM barrel enzymes"/>
    <property type="match status" value="1"/>
</dbReference>
<dbReference type="GO" id="GO:0016853">
    <property type="term" value="F:isomerase activity"/>
    <property type="evidence" value="ECO:0007669"/>
    <property type="project" value="UniProtKB-KW"/>
</dbReference>
<keyword evidence="3" id="KW-1185">Reference proteome</keyword>
<dbReference type="InterPro" id="IPR036237">
    <property type="entry name" value="Xyl_isomerase-like_sf"/>
</dbReference>
<dbReference type="SUPFAM" id="SSF51658">
    <property type="entry name" value="Xylose isomerase-like"/>
    <property type="match status" value="1"/>
</dbReference>
<name>A0A6C0GEQ5_9BACT</name>
<dbReference type="AlphaFoldDB" id="A0A6C0GEQ5"/>
<evidence type="ECO:0000313" key="2">
    <source>
        <dbReference type="EMBL" id="QHT66150.1"/>
    </source>
</evidence>
<dbReference type="PANTHER" id="PTHR12110:SF41">
    <property type="entry name" value="INOSOSE DEHYDRATASE"/>
    <property type="match status" value="1"/>
</dbReference>
<sequence>MSTYSSRRNFIKQVGFAVAATAIPAATFASLVKETLPYKLGYASITWGGKDAQAIEEIASLGFKGIQLRANTVETYANKAGELKELLAKHKLLVPVFSSGNINVNVAEKQAHIDKHLKHARFLKEIGGGPFLQITNNARPKDRQPTTQELKDLGMLMTEIGKRTADLGITVAYHNHMNQLGETPEEVEQIMAASDPKYVKLLLDVAHYFQGGGDPAKAIVTYKDRIEAFHLKDVESPVPGKDDPKSYRFVELGQGKVNLPSVFAALKQVKFKSWAIVELDGVPDPVRTPLECARISKAYLEEKLGTKI</sequence>
<gene>
    <name evidence="2" type="ORF">GXP67_05440</name>
</gene>
<keyword evidence="2" id="KW-0413">Isomerase</keyword>
<dbReference type="PROSITE" id="PS51318">
    <property type="entry name" value="TAT"/>
    <property type="match status" value="1"/>
</dbReference>
<dbReference type="KEGG" id="rhoz:GXP67_05440"/>